<dbReference type="InterPro" id="IPR037272">
    <property type="entry name" value="SNS_sf"/>
</dbReference>
<name>A0AA36EWG8_OCTVU</name>
<feature type="transmembrane region" description="Helical" evidence="10">
    <location>
        <begin position="452"/>
        <end position="479"/>
    </location>
</feature>
<dbReference type="GO" id="GO:0005886">
    <property type="term" value="C:plasma membrane"/>
    <property type="evidence" value="ECO:0007669"/>
    <property type="project" value="TreeGrafter"/>
</dbReference>
<dbReference type="PROSITE" id="PS00754">
    <property type="entry name" value="NA_NEUROTRAN_SYMP_2"/>
    <property type="match status" value="1"/>
</dbReference>
<dbReference type="GO" id="GO:0015375">
    <property type="term" value="F:glycine:sodium symporter activity"/>
    <property type="evidence" value="ECO:0007669"/>
    <property type="project" value="TreeGrafter"/>
</dbReference>
<dbReference type="NCBIfam" id="NF037979">
    <property type="entry name" value="Na_transp"/>
    <property type="match status" value="1"/>
</dbReference>
<dbReference type="PROSITE" id="PS00610">
    <property type="entry name" value="NA_NEUROTRAN_SYMP_1"/>
    <property type="match status" value="1"/>
</dbReference>
<keyword evidence="6" id="KW-0915">Sodium</keyword>
<feature type="compositionally biased region" description="Polar residues" evidence="9">
    <location>
        <begin position="1919"/>
        <end position="1928"/>
    </location>
</feature>
<dbReference type="Proteomes" id="UP001162480">
    <property type="component" value="Chromosome 1"/>
</dbReference>
<accession>A0AA36EWG8</accession>
<evidence type="ECO:0000256" key="3">
    <source>
        <dbReference type="ARBA" id="ARBA00022692"/>
    </source>
</evidence>
<evidence type="ECO:0000256" key="9">
    <source>
        <dbReference type="SAM" id="MobiDB-lite"/>
    </source>
</evidence>
<feature type="transmembrane region" description="Helical" evidence="10">
    <location>
        <begin position="170"/>
        <end position="194"/>
    </location>
</feature>
<feature type="compositionally biased region" description="Polar residues" evidence="9">
    <location>
        <begin position="1938"/>
        <end position="2096"/>
    </location>
</feature>
<comment type="similarity">
    <text evidence="8">Belongs to the sodium:neurotransmitter symporter (SNF) (TC 2.A.22) family.</text>
</comment>
<evidence type="ECO:0000256" key="8">
    <source>
        <dbReference type="RuleBase" id="RU003732"/>
    </source>
</evidence>
<evidence type="ECO:0000313" key="12">
    <source>
        <dbReference type="Proteomes" id="UP001162480"/>
    </source>
</evidence>
<keyword evidence="6" id="KW-0479">Metal-binding</keyword>
<dbReference type="EMBL" id="OX597814">
    <property type="protein sequence ID" value="CAI9715612.1"/>
    <property type="molecule type" value="Genomic_DNA"/>
</dbReference>
<reference evidence="11" key="1">
    <citation type="submission" date="2023-08" db="EMBL/GenBank/DDBJ databases">
        <authorList>
            <person name="Alioto T."/>
            <person name="Alioto T."/>
            <person name="Gomez Garrido J."/>
        </authorList>
    </citation>
    <scope>NUCLEOTIDE SEQUENCE</scope>
</reference>
<feature type="transmembrane region" description="Helical" evidence="10">
    <location>
        <begin position="988"/>
        <end position="1008"/>
    </location>
</feature>
<evidence type="ECO:0000256" key="10">
    <source>
        <dbReference type="SAM" id="Phobius"/>
    </source>
</evidence>
<dbReference type="Pfam" id="PF00209">
    <property type="entry name" value="SNF"/>
    <property type="match status" value="2"/>
</dbReference>
<dbReference type="InterPro" id="IPR000175">
    <property type="entry name" value="Na/ntran_symport"/>
</dbReference>
<evidence type="ECO:0000256" key="1">
    <source>
        <dbReference type="ARBA" id="ARBA00004141"/>
    </source>
</evidence>
<feature type="transmembrane region" description="Helical" evidence="10">
    <location>
        <begin position="121"/>
        <end position="143"/>
    </location>
</feature>
<feature type="transmembrane region" description="Helical" evidence="10">
    <location>
        <begin position="1207"/>
        <end position="1224"/>
    </location>
</feature>
<feature type="transmembrane region" description="Helical" evidence="10">
    <location>
        <begin position="1129"/>
        <end position="1158"/>
    </location>
</feature>
<feature type="disulfide bond" evidence="7">
    <location>
        <begin position="868"/>
        <end position="877"/>
    </location>
</feature>
<feature type="compositionally biased region" description="Polar residues" evidence="9">
    <location>
        <begin position="2105"/>
        <end position="2116"/>
    </location>
</feature>
<keyword evidence="2 8" id="KW-0813">Transport</keyword>
<feature type="transmembrane region" description="Helical" evidence="10">
    <location>
        <begin position="1245"/>
        <end position="1264"/>
    </location>
</feature>
<evidence type="ECO:0000256" key="6">
    <source>
        <dbReference type="PIRSR" id="PIRSR600175-1"/>
    </source>
</evidence>
<evidence type="ECO:0000256" key="4">
    <source>
        <dbReference type="ARBA" id="ARBA00022989"/>
    </source>
</evidence>
<evidence type="ECO:0000313" key="11">
    <source>
        <dbReference type="EMBL" id="CAI9715612.1"/>
    </source>
</evidence>
<feature type="transmembrane region" description="Helical" evidence="10">
    <location>
        <begin position="755"/>
        <end position="774"/>
    </location>
</feature>
<feature type="transmembrane region" description="Helical" evidence="10">
    <location>
        <begin position="829"/>
        <end position="856"/>
    </location>
</feature>
<sequence length="2177" mass="244230">MKTSYEVSDLSLFTHNFTTTTSTANAGIRIAYLDESDLCLSDSDQSHNDNVSIPEPYSEVVPEVTSPDYSESSVPIRYYETNPPKDPEGWQNQIDYFFSVSSLALNISSILHFASCAAKNGGGAFCVAYLVLMMICGLPLAYLETCIGQYAKGGPVIVWKIMPIAKGLSWAMLVVTILIAMYYSVIMSWSLYYAGMSIIQPLPWICSKTYTNSNNPLCESSFLMSHSYKHHQELNQQHISLFHHINTTNTSLATALYNLPSGIYFQQTLLLQSEKSISGNWQLVLCLLATWLLVFIILIRGIQSMAKIMYLTAILPYILVLPLLICICMLDGALPSVKFFLTPGWDALQKLQVWSDATKQLFLSLALGTGSISVLAGYTHFHSNCFRFSLLGCSVNLVSTEILGLLMFAIQGVFTKIYHLPLNRLEIPALDMAFIIFPEITSLMPFPPVWSALFYIMLTIITLNSIVIFIQLVVSGLEIMWPMPDRNYYKLFWLFVICVLSFICSLFILSQADIYTDQTMDVYLPSWSLPFICFFECLILMWFYGPKKILRHITDMTGSLDRFFWKLMWKVVTPTTILVLSTLGIALACSSLKKKWDIRQTIGWILTSLPIFIISLYIIHKLIVEFSKKDNLQKSEHFKKLIETPPDWGPGLLSDEELQNEQCSEYVIQEENNRRPANALAILTANLYFPDIGRMVTMDQSDVPAGVSPAVAIAGATQSGGSYLADAISITSNESTNESMTVEENKLRGYWNRRLDFMLSCLGYVIGLGNIWRFPYLVHRNGGGAFFIPYVIMLIFCGIPLAYMELAYGQYGSLGPITVWKAVPFFKGIGYGMVLVSAMIAIYYTMVTAWAFHFLFSSMTTMLPWRSCSNSWNTKYCKTEKYHLPNCSDIMNNTKEQELNLTNISVSTNCMWNASFSLFAEGSSSGSLEANVTFKTPSEEYFYIWVLNTSKSIGQLGTIRWQLALCLLLCWVIVFLCVFKGIKSSGKVVYLIVIFPYIIMFVLLIRGITVDGHLEGIKFYLTPKWEKLKKVHVWGDAAAQVFFSLSLCWGGLSTLSSYNKFHNNIFRDAIFVCLGDSLMSLLAGFSVFAVMGVLGKELNTTVENVVESDVGLAFTAYPAALTYLPAAPLWAILFFLMLVMMGLSTEITVVETVVTAIIDEKIEVLRKKRVTVLFIVCMLLYFMGLPMTTEGGLYILQLMDECTGFPVMIIGICMCVAIAWVYGVKRFCANITHMIQHKVSWFWRILWMGVSPVILLFVLIFSVIDYKPLAEKFVSSAYPYWSDIAAFFIMTVPVISIPFCIITKLIYAEGTFKERIRFLCESEADWGPALEKHWEHIEYVPTVFTCSGSFSGFGVEKLPISSVSGARTYKTQLELHSIKHHGRHKQVMRNADKEPSRQLHLDIRSESMDFLQPQVWNPKDTKDHVEFTTSGIRVPSLSETTSLISLSPKLARNRKQLDMRQRAILNHAYSNPQCNSSAGSTERLTRPLLYEHSDDEIIIVPRNQIKVQMHDVATQTDSRNADLNNANGASWQNVRMSHNSIFSQSSTISLDRTSLHSEHSVSDYRGSMEKVKMADSREELRKSKTLENKMPKCRFSKELTFDYAENEGSLRTYEATNGICEVQFEKHPEVMNSADKSKVNQKAAPDIDNFINSVKLDRIKNTEDNQSLPQQDYSFPKLEPNILVEKNDQIVRQKEYRKDTRAASSPVSPTGAKNVENVELKKVTMLKKDKLNVKIDSDPQKCADERMLQKEENIPDKLYKIPNKALKSSIKRKAVPVPQSLEKVNKSSKDKIKPILGKASSDGLRGKNLFERKNSNESNIDALTKSSPDNTNLLGDNLSNGNTGLKIKSLSGSNANVLVMRSPDNPDSSLMKTTSMLVKNSPENNQCILIKNSSKNPMNVLVKKSPDSNAYVLMKNSPEHNTNVFSKNSPEHNGRVSVKNSPEHNASVSMKNSPEHNASVSMKNSPENNASVSMKNSPEHNASVSMKNSPEHNASVSMKNSPEHNASVSMKNSPEHNASVSMKNSPEHNASVSMKNSPEHNASASMKNSPEHNASLSMKNSPEHNVSVSMKNSPEHNASASMKNSPEHNASVSMENSPEHHSVVLFQNSPKHNVSMSDKESELEELKQEQIGNHTETYPSDEVGFTHSTSQSSETSLPDTEDGPAVLEIEVTQMTKL</sequence>
<dbReference type="PRINTS" id="PR00176">
    <property type="entry name" value="NANEUSMPORT"/>
</dbReference>
<dbReference type="PANTHER" id="PTHR11616">
    <property type="entry name" value="SODIUM/CHLORIDE DEPENDENT TRANSPORTER"/>
    <property type="match status" value="1"/>
</dbReference>
<feature type="transmembrane region" description="Helical" evidence="10">
    <location>
        <begin position="1284"/>
        <end position="1307"/>
    </location>
</feature>
<feature type="transmembrane region" description="Helical" evidence="10">
    <location>
        <begin position="601"/>
        <end position="619"/>
    </location>
</feature>
<feature type="transmembrane region" description="Helical" evidence="10">
    <location>
        <begin position="491"/>
        <end position="509"/>
    </location>
</feature>
<dbReference type="GO" id="GO:0046872">
    <property type="term" value="F:metal ion binding"/>
    <property type="evidence" value="ECO:0007669"/>
    <property type="project" value="UniProtKB-KW"/>
</dbReference>
<feature type="binding site" evidence="6">
    <location>
        <position position="770"/>
    </location>
    <ligand>
        <name>Na(+)</name>
        <dbReference type="ChEBI" id="CHEBI:29101"/>
        <label>1</label>
    </ligand>
</feature>
<feature type="binding site" evidence="6">
    <location>
        <position position="763"/>
    </location>
    <ligand>
        <name>Na(+)</name>
        <dbReference type="ChEBI" id="CHEBI:29101"/>
        <label>1</label>
    </ligand>
</feature>
<feature type="compositionally biased region" description="Polar residues" evidence="9">
    <location>
        <begin position="2146"/>
        <end position="2158"/>
    </location>
</feature>
<feature type="transmembrane region" description="Helical" evidence="10">
    <location>
        <begin position="388"/>
        <end position="414"/>
    </location>
</feature>
<protein>
    <recommendedName>
        <fullName evidence="8">Transporter</fullName>
    </recommendedName>
</protein>
<keyword evidence="12" id="KW-1185">Reference proteome</keyword>
<dbReference type="PROSITE" id="PS50267">
    <property type="entry name" value="NA_NEUROTRAN_SYMP_3"/>
    <property type="match status" value="2"/>
</dbReference>
<keyword evidence="5 10" id="KW-0472">Membrane</keyword>
<feature type="region of interest" description="Disordered" evidence="9">
    <location>
        <begin position="1919"/>
        <end position="2165"/>
    </location>
</feature>
<feature type="transmembrane region" description="Helical" evidence="10">
    <location>
        <begin position="1037"/>
        <end position="1058"/>
    </location>
</feature>
<keyword evidence="3 8" id="KW-0812">Transmembrane</keyword>
<feature type="transmembrane region" description="Helical" evidence="10">
    <location>
        <begin position="1070"/>
        <end position="1094"/>
    </location>
</feature>
<evidence type="ECO:0000256" key="5">
    <source>
        <dbReference type="ARBA" id="ARBA00023136"/>
    </source>
</evidence>
<evidence type="ECO:0000256" key="2">
    <source>
        <dbReference type="ARBA" id="ARBA00022448"/>
    </source>
</evidence>
<feature type="transmembrane region" description="Helical" evidence="10">
    <location>
        <begin position="314"/>
        <end position="341"/>
    </location>
</feature>
<dbReference type="SUPFAM" id="SSF161070">
    <property type="entry name" value="SNF-like"/>
    <property type="match status" value="2"/>
</dbReference>
<keyword evidence="4 10" id="KW-1133">Transmembrane helix</keyword>
<dbReference type="PANTHER" id="PTHR11616:SF240">
    <property type="entry name" value="BLOATED TUBULES, ISOFORM B-RELATED"/>
    <property type="match status" value="1"/>
</dbReference>
<feature type="compositionally biased region" description="Basic and acidic residues" evidence="9">
    <location>
        <begin position="2117"/>
        <end position="2128"/>
    </location>
</feature>
<evidence type="ECO:0000256" key="7">
    <source>
        <dbReference type="PIRSR" id="PIRSR600175-2"/>
    </source>
</evidence>
<comment type="subcellular location">
    <subcellularLocation>
        <location evidence="1">Membrane</location>
        <topology evidence="1">Multi-pass membrane protein</topology>
    </subcellularLocation>
</comment>
<feature type="transmembrane region" description="Helical" evidence="10">
    <location>
        <begin position="529"/>
        <end position="546"/>
    </location>
</feature>
<feature type="transmembrane region" description="Helical" evidence="10">
    <location>
        <begin position="281"/>
        <end position="302"/>
    </location>
</feature>
<proteinExistence type="inferred from homology"/>
<feature type="transmembrane region" description="Helical" evidence="10">
    <location>
        <begin position="1170"/>
        <end position="1187"/>
    </location>
</feature>
<feature type="transmembrane region" description="Helical" evidence="10">
    <location>
        <begin position="361"/>
        <end position="381"/>
    </location>
</feature>
<feature type="transmembrane region" description="Helical" evidence="10">
    <location>
        <begin position="786"/>
        <end position="808"/>
    </location>
</feature>
<organism evidence="11 12">
    <name type="scientific">Octopus vulgaris</name>
    <name type="common">Common octopus</name>
    <dbReference type="NCBI Taxonomy" id="6645"/>
    <lineage>
        <taxon>Eukaryota</taxon>
        <taxon>Metazoa</taxon>
        <taxon>Spiralia</taxon>
        <taxon>Lophotrochozoa</taxon>
        <taxon>Mollusca</taxon>
        <taxon>Cephalopoda</taxon>
        <taxon>Coleoidea</taxon>
        <taxon>Octopodiformes</taxon>
        <taxon>Octopoda</taxon>
        <taxon>Incirrata</taxon>
        <taxon>Octopodidae</taxon>
        <taxon>Octopus</taxon>
    </lineage>
</organism>
<feature type="binding site" evidence="6">
    <location>
        <position position="1044"/>
    </location>
    <ligand>
        <name>Na(+)</name>
        <dbReference type="ChEBI" id="CHEBI:29101"/>
        <label>1</label>
    </ligand>
</feature>
<keyword evidence="7" id="KW-1015">Disulfide bond</keyword>
<feature type="transmembrane region" description="Helical" evidence="10">
    <location>
        <begin position="959"/>
        <end position="979"/>
    </location>
</feature>
<feature type="transmembrane region" description="Helical" evidence="10">
    <location>
        <begin position="567"/>
        <end position="589"/>
    </location>
</feature>
<keyword evidence="8" id="KW-0769">Symport</keyword>
<gene>
    <name evidence="11" type="ORF">OCTVUL_1B015021</name>
</gene>
<feature type="region of interest" description="Disordered" evidence="9">
    <location>
        <begin position="1695"/>
        <end position="1714"/>
    </location>
</feature>